<dbReference type="InterPro" id="IPR010200">
    <property type="entry name" value="HflC"/>
</dbReference>
<evidence type="ECO:0000256" key="4">
    <source>
        <dbReference type="ARBA" id="ARBA00022989"/>
    </source>
</evidence>
<keyword evidence="3" id="KW-0812">Transmembrane</keyword>
<evidence type="ECO:0000256" key="5">
    <source>
        <dbReference type="ARBA" id="ARBA00023136"/>
    </source>
</evidence>
<proteinExistence type="inferred from homology"/>
<comment type="similarity">
    <text evidence="2 6">Belongs to the band 7/mec-2 family. HflC subfamily.</text>
</comment>
<dbReference type="InterPro" id="IPR036013">
    <property type="entry name" value="Band_7/SPFH_dom_sf"/>
</dbReference>
<dbReference type="GO" id="GO:0008233">
    <property type="term" value="F:peptidase activity"/>
    <property type="evidence" value="ECO:0007669"/>
    <property type="project" value="UniProtKB-KW"/>
</dbReference>
<comment type="subcellular location">
    <subcellularLocation>
        <location evidence="1">Membrane</location>
        <topology evidence="1">Single-pass membrane protein</topology>
    </subcellularLocation>
</comment>
<organism evidence="9 10">
    <name type="scientific">Amnimonas aquatica</name>
    <dbReference type="NCBI Taxonomy" id="2094561"/>
    <lineage>
        <taxon>Bacteria</taxon>
        <taxon>Pseudomonadati</taxon>
        <taxon>Pseudomonadota</taxon>
        <taxon>Gammaproteobacteria</taxon>
        <taxon>Moraxellales</taxon>
        <taxon>Moraxellaceae</taxon>
        <taxon>Amnimonas</taxon>
    </lineage>
</organism>
<reference evidence="10" key="1">
    <citation type="submission" date="2018-02" db="EMBL/GenBank/DDBJ databases">
        <title>Genome sequencing of Solimonas sp. HR-BB.</title>
        <authorList>
            <person name="Lee Y."/>
            <person name="Jeon C.O."/>
        </authorList>
    </citation>
    <scope>NUCLEOTIDE SEQUENCE [LARGE SCALE GENOMIC DNA]</scope>
    <source>
        <strain evidence="10">HR-E</strain>
    </source>
</reference>
<gene>
    <name evidence="9" type="primary">hflC</name>
    <name evidence="9" type="ORF">C5O18_02325</name>
</gene>
<dbReference type="OrthoDB" id="9812991at2"/>
<evidence type="ECO:0000259" key="8">
    <source>
        <dbReference type="SMART" id="SM00244"/>
    </source>
</evidence>
<dbReference type="GO" id="GO:0006508">
    <property type="term" value="P:proteolysis"/>
    <property type="evidence" value="ECO:0007669"/>
    <property type="project" value="UniProtKB-KW"/>
</dbReference>
<evidence type="ECO:0000256" key="3">
    <source>
        <dbReference type="ARBA" id="ARBA00022692"/>
    </source>
</evidence>
<evidence type="ECO:0000256" key="6">
    <source>
        <dbReference type="PIRNR" id="PIRNR005651"/>
    </source>
</evidence>
<evidence type="ECO:0000313" key="9">
    <source>
        <dbReference type="EMBL" id="PQA49456.1"/>
    </source>
</evidence>
<dbReference type="Proteomes" id="UP000243900">
    <property type="component" value="Unassembled WGS sequence"/>
</dbReference>
<name>A0A2P6AUF9_9GAMM</name>
<keyword evidence="9" id="KW-0378">Hydrolase</keyword>
<comment type="caution">
    <text evidence="9">The sequence shown here is derived from an EMBL/GenBank/DDBJ whole genome shotgun (WGS) entry which is preliminary data.</text>
</comment>
<sequence length="289" mass="33413">MPSRNMTALYVVLFLLFIGNSAFFTVQATERAVLLRFGEVVEADLKPGLHFKIPLVHEVRRFDARLQVSDAERTEFLTKESKFLIIDAYVMWRVDDVKRYFTATGGVVREAEARLLPLVRDGLKNRVSERTVHEVVAGQREQLMQDLTKAVNVVAAREFGIQVVDVRVKRVDFPASTVESIYNRMRTEREREAREHRSQGTEMSDRIKSEADRQQRVILAEAYRQAETLRGEGDAEAAAIARKAFGQEPEFYRFYRSLQAYRQTFNKPGDVMVLKGDNEFLRYMKQPPK</sequence>
<dbReference type="PANTHER" id="PTHR42911:SF1">
    <property type="entry name" value="MODULATOR OF FTSH PROTEASE HFLC"/>
    <property type="match status" value="1"/>
</dbReference>
<keyword evidence="10" id="KW-1185">Reference proteome</keyword>
<dbReference type="PANTHER" id="PTHR42911">
    <property type="entry name" value="MODULATOR OF FTSH PROTEASE HFLC"/>
    <property type="match status" value="1"/>
</dbReference>
<keyword evidence="4" id="KW-1133">Transmembrane helix</keyword>
<dbReference type="Gene3D" id="3.30.479.30">
    <property type="entry name" value="Band 7 domain"/>
    <property type="match status" value="1"/>
</dbReference>
<dbReference type="SMART" id="SM00244">
    <property type="entry name" value="PHB"/>
    <property type="match status" value="1"/>
</dbReference>
<evidence type="ECO:0000256" key="1">
    <source>
        <dbReference type="ARBA" id="ARBA00004167"/>
    </source>
</evidence>
<evidence type="ECO:0000256" key="7">
    <source>
        <dbReference type="SAM" id="MobiDB-lite"/>
    </source>
</evidence>
<dbReference type="AlphaFoldDB" id="A0A2P6AUF9"/>
<feature type="domain" description="Band 7" evidence="8">
    <location>
        <begin position="21"/>
        <end position="185"/>
    </location>
</feature>
<dbReference type="Pfam" id="PF01145">
    <property type="entry name" value="Band_7"/>
    <property type="match status" value="1"/>
</dbReference>
<feature type="region of interest" description="Disordered" evidence="7">
    <location>
        <begin position="189"/>
        <end position="210"/>
    </location>
</feature>
<keyword evidence="5" id="KW-0472">Membrane</keyword>
<dbReference type="GO" id="GO:0016020">
    <property type="term" value="C:membrane"/>
    <property type="evidence" value="ECO:0007669"/>
    <property type="project" value="UniProtKB-SubCell"/>
</dbReference>
<dbReference type="NCBIfam" id="TIGR01932">
    <property type="entry name" value="hflC"/>
    <property type="match status" value="1"/>
</dbReference>
<comment type="function">
    <text evidence="6">HflC and HflK could regulate a protease.</text>
</comment>
<dbReference type="RefSeq" id="WP_105191256.1">
    <property type="nucleotide sequence ID" value="NZ_PTQZ01000026.1"/>
</dbReference>
<evidence type="ECO:0000256" key="2">
    <source>
        <dbReference type="ARBA" id="ARBA00007862"/>
    </source>
</evidence>
<dbReference type="EMBL" id="PTQZ01000026">
    <property type="protein sequence ID" value="PQA49456.1"/>
    <property type="molecule type" value="Genomic_DNA"/>
</dbReference>
<dbReference type="CDD" id="cd03405">
    <property type="entry name" value="SPFH_HflC"/>
    <property type="match status" value="1"/>
</dbReference>
<accession>A0A2P6AUF9</accession>
<dbReference type="SUPFAM" id="SSF117892">
    <property type="entry name" value="Band 7/SPFH domain"/>
    <property type="match status" value="1"/>
</dbReference>
<evidence type="ECO:0000313" key="10">
    <source>
        <dbReference type="Proteomes" id="UP000243900"/>
    </source>
</evidence>
<dbReference type="PIRSF" id="PIRSF005651">
    <property type="entry name" value="HflC"/>
    <property type="match status" value="1"/>
</dbReference>
<protein>
    <recommendedName>
        <fullName evidence="6">Protein HflC</fullName>
    </recommendedName>
</protein>
<dbReference type="InterPro" id="IPR001107">
    <property type="entry name" value="Band_7"/>
</dbReference>
<keyword evidence="9" id="KW-0645">Protease</keyword>